<dbReference type="OrthoDB" id="270720at2759"/>
<dbReference type="STRING" id="5888.A0DPW2"/>
<accession>A0DPW2</accession>
<reference evidence="2 3" key="1">
    <citation type="journal article" date="2006" name="Nature">
        <title>Global trends of whole-genome duplications revealed by the ciliate Paramecium tetraurelia.</title>
        <authorList>
            <consortium name="Genoscope"/>
            <person name="Aury J.-M."/>
            <person name="Jaillon O."/>
            <person name="Duret L."/>
            <person name="Noel B."/>
            <person name="Jubin C."/>
            <person name="Porcel B.M."/>
            <person name="Segurens B."/>
            <person name="Daubin V."/>
            <person name="Anthouard V."/>
            <person name="Aiach N."/>
            <person name="Arnaiz O."/>
            <person name="Billaut A."/>
            <person name="Beisson J."/>
            <person name="Blanc I."/>
            <person name="Bouhouche K."/>
            <person name="Camara F."/>
            <person name="Duharcourt S."/>
            <person name="Guigo R."/>
            <person name="Gogendeau D."/>
            <person name="Katinka M."/>
            <person name="Keller A.-M."/>
            <person name="Kissmehl R."/>
            <person name="Klotz C."/>
            <person name="Koll F."/>
            <person name="Le Moue A."/>
            <person name="Lepere C."/>
            <person name="Malinsky S."/>
            <person name="Nowacki M."/>
            <person name="Nowak J.K."/>
            <person name="Plattner H."/>
            <person name="Poulain J."/>
            <person name="Ruiz F."/>
            <person name="Serrano V."/>
            <person name="Zagulski M."/>
            <person name="Dessen P."/>
            <person name="Betermier M."/>
            <person name="Weissenbach J."/>
            <person name="Scarpelli C."/>
            <person name="Schachter V."/>
            <person name="Sperling L."/>
            <person name="Meyer E."/>
            <person name="Cohen J."/>
            <person name="Wincker P."/>
        </authorList>
    </citation>
    <scope>NUCLEOTIDE SEQUENCE [LARGE SCALE GENOMIC DNA]</scope>
    <source>
        <strain evidence="2 3">Stock d4-2</strain>
    </source>
</reference>
<dbReference type="Proteomes" id="UP000000600">
    <property type="component" value="Unassembled WGS sequence"/>
</dbReference>
<evidence type="ECO:0000313" key="2">
    <source>
        <dbReference type="EMBL" id="CAK85079.1"/>
    </source>
</evidence>
<evidence type="ECO:0000256" key="1">
    <source>
        <dbReference type="ARBA" id="ARBA00022737"/>
    </source>
</evidence>
<keyword evidence="3" id="KW-1185">Reference proteome</keyword>
<evidence type="ECO:0008006" key="4">
    <source>
        <dbReference type="Google" id="ProtNLM"/>
    </source>
</evidence>
<dbReference type="InterPro" id="IPR003409">
    <property type="entry name" value="MORN"/>
</dbReference>
<dbReference type="SMART" id="SM00698">
    <property type="entry name" value="MORN"/>
    <property type="match status" value="9"/>
</dbReference>
<dbReference type="KEGG" id="ptm:GSPATT00002478001"/>
<dbReference type="eggNOG" id="KOG0229">
    <property type="taxonomic scope" value="Eukaryota"/>
</dbReference>
<keyword evidence="1" id="KW-0677">Repeat</keyword>
<evidence type="ECO:0000313" key="3">
    <source>
        <dbReference type="Proteomes" id="UP000000600"/>
    </source>
</evidence>
<dbReference type="AlphaFoldDB" id="A0DPW2"/>
<sequence length="397" mass="46272">MGSCCTSSQGQEKNCQIILQTQIQNTIISEYDLKYHKQIQFIQGRIASYSLACARGFLVRKRYQSLIQKLRKQKMVKKEQNHYSNELSFKDPSHFQDTKFTPMPKNQHQQVYRVKKLPKVPEYLSNRVNKILQLYTTFQYDSEEDNKFNFPIYQLDDGCIYHGQWKNGQANYLFSHRHGCGKQYWLNGTFYEGYWAFNMFDGRGRLVHSDGNIYEGEFKNDKASGEGIYYSVDGLKYVGQWENNVQNGHGMEIWHDGTSFDGEYKNGLKNGQGVFKWSDGSVYTGQLIDGNLEGIGQLKWEDGRVYEGCWKNNCMHGHGQFKWPDGRKYEGQYNNGIKEGMGQFEWPDGRLYKGEWLNNKQHGIGIYLGYNGIEKEGEWSDGKLVRWNKGKARMSII</sequence>
<proteinExistence type="predicted"/>
<protein>
    <recommendedName>
        <fullName evidence="4">MORN repeat protein</fullName>
    </recommendedName>
</protein>
<dbReference type="OMA" id="NGHGMEI"/>
<name>A0DPW2_PARTE</name>
<dbReference type="PANTHER" id="PTHR23084">
    <property type="entry name" value="PHOSPHATIDYLINOSITOL-4-PHOSPHATE 5-KINASE RELATED"/>
    <property type="match status" value="1"/>
</dbReference>
<dbReference type="PANTHER" id="PTHR23084:SF179">
    <property type="entry name" value="OS10G0565000 PROTEIN"/>
    <property type="match status" value="1"/>
</dbReference>
<organism evidence="2 3">
    <name type="scientific">Paramecium tetraurelia</name>
    <dbReference type="NCBI Taxonomy" id="5888"/>
    <lineage>
        <taxon>Eukaryota</taxon>
        <taxon>Sar</taxon>
        <taxon>Alveolata</taxon>
        <taxon>Ciliophora</taxon>
        <taxon>Intramacronucleata</taxon>
        <taxon>Oligohymenophorea</taxon>
        <taxon>Peniculida</taxon>
        <taxon>Parameciidae</taxon>
        <taxon>Paramecium</taxon>
    </lineage>
</organism>
<gene>
    <name evidence="2" type="ORF">GSPATT00002478001</name>
</gene>
<dbReference type="GeneID" id="5038271"/>
<dbReference type="Gene3D" id="2.20.110.10">
    <property type="entry name" value="Histone H3 K4-specific methyltransferase SET7/9 N-terminal domain"/>
    <property type="match status" value="4"/>
</dbReference>
<dbReference type="InParanoid" id="A0DPW2"/>
<dbReference type="Pfam" id="PF02493">
    <property type="entry name" value="MORN"/>
    <property type="match status" value="10"/>
</dbReference>
<dbReference type="PROSITE" id="PS50096">
    <property type="entry name" value="IQ"/>
    <property type="match status" value="1"/>
</dbReference>
<dbReference type="SUPFAM" id="SSF82185">
    <property type="entry name" value="Histone H3 K4-specific methyltransferase SET7/9 N-terminal domain"/>
    <property type="match status" value="2"/>
</dbReference>
<dbReference type="HOGENOM" id="CLU_032017_1_1_1"/>
<dbReference type="EMBL" id="CT868540">
    <property type="protein sequence ID" value="CAK85079.1"/>
    <property type="molecule type" value="Genomic_DNA"/>
</dbReference>
<dbReference type="RefSeq" id="XP_001452476.1">
    <property type="nucleotide sequence ID" value="XM_001452439.1"/>
</dbReference>